<evidence type="ECO:0000313" key="4">
    <source>
        <dbReference type="Proteomes" id="UP000076128"/>
    </source>
</evidence>
<name>A0A161GJ89_9RHOB</name>
<proteinExistence type="predicted"/>
<feature type="chain" id="PRO_5007822763" evidence="2">
    <location>
        <begin position="27"/>
        <end position="117"/>
    </location>
</feature>
<evidence type="ECO:0000256" key="2">
    <source>
        <dbReference type="SAM" id="SignalP"/>
    </source>
</evidence>
<dbReference type="Proteomes" id="UP000076128">
    <property type="component" value="Chromosome"/>
</dbReference>
<dbReference type="EMBL" id="CP012661">
    <property type="protein sequence ID" value="AMY68003.1"/>
    <property type="molecule type" value="Genomic_DNA"/>
</dbReference>
<reference evidence="3 4" key="1">
    <citation type="submission" date="2015-09" db="EMBL/GenBank/DDBJ databases">
        <title>Complete genome sequence of Defluviimonas alba cai42t isolated from an oilfield in Xinjiang.</title>
        <authorList>
            <person name="Geng S."/>
            <person name="Pan X."/>
            <person name="Wu X."/>
        </authorList>
    </citation>
    <scope>NUCLEOTIDE SEQUENCE [LARGE SCALE GENOMIC DNA]</scope>
    <source>
        <strain evidence="4">cai42</strain>
    </source>
</reference>
<keyword evidence="4" id="KW-1185">Reference proteome</keyword>
<dbReference type="OrthoDB" id="7863585at2"/>
<dbReference type="AlphaFoldDB" id="A0A161GJ89"/>
<dbReference type="KEGG" id="daa:AKL17_0744"/>
<evidence type="ECO:0000313" key="3">
    <source>
        <dbReference type="EMBL" id="AMY68003.1"/>
    </source>
</evidence>
<feature type="signal peptide" evidence="2">
    <location>
        <begin position="1"/>
        <end position="26"/>
    </location>
</feature>
<evidence type="ECO:0000256" key="1">
    <source>
        <dbReference type="SAM" id="MobiDB-lite"/>
    </source>
</evidence>
<feature type="region of interest" description="Disordered" evidence="1">
    <location>
        <begin position="94"/>
        <end position="117"/>
    </location>
</feature>
<sequence length="117" mass="12105">MTRRLAHSAALLLLALLLGLTSQSLAAARGQTRVGEAVVICSGDSFVTIELDARGNPVGPAHLCPDMVLAFFAAMDLPPVMLPQREGRTERAMLPPGRTAASQAAPAAKARAPPPVA</sequence>
<dbReference type="STRING" id="1335048.AKL17_0744"/>
<feature type="compositionally biased region" description="Low complexity" evidence="1">
    <location>
        <begin position="100"/>
        <end position="111"/>
    </location>
</feature>
<dbReference type="RefSeq" id="WP_066809806.1">
    <property type="nucleotide sequence ID" value="NZ_CP012661.1"/>
</dbReference>
<protein>
    <submittedName>
        <fullName evidence="3">Uncharacterized protein</fullName>
    </submittedName>
</protein>
<gene>
    <name evidence="3" type="ORF">AKL17_0744</name>
</gene>
<organism evidence="3 4">
    <name type="scientific">Frigidibacter mobilis</name>
    <dbReference type="NCBI Taxonomy" id="1335048"/>
    <lineage>
        <taxon>Bacteria</taxon>
        <taxon>Pseudomonadati</taxon>
        <taxon>Pseudomonadota</taxon>
        <taxon>Alphaproteobacteria</taxon>
        <taxon>Rhodobacterales</taxon>
        <taxon>Paracoccaceae</taxon>
        <taxon>Frigidibacter</taxon>
    </lineage>
</organism>
<keyword evidence="2" id="KW-0732">Signal</keyword>
<accession>A0A161GJ89</accession>